<dbReference type="Proteomes" id="UP000463883">
    <property type="component" value="Chromosome"/>
</dbReference>
<dbReference type="AlphaFoldDB" id="A0A6P1MIB1"/>
<name>A0A6P1MIB1_9FIRM</name>
<protein>
    <submittedName>
        <fullName evidence="1">Uncharacterized protein</fullName>
    </submittedName>
</protein>
<keyword evidence="2" id="KW-1185">Reference proteome</keyword>
<dbReference type="KEGG" id="amic:Ami3637_11440"/>
<accession>A0A6P1MIB1</accession>
<evidence type="ECO:0000313" key="2">
    <source>
        <dbReference type="Proteomes" id="UP000463883"/>
    </source>
</evidence>
<reference evidence="1 2" key="1">
    <citation type="submission" date="2020-01" db="EMBL/GenBank/DDBJ databases">
        <title>Genomic analysis of Aminipila sp. CBA3637.</title>
        <authorList>
            <person name="Kim Y.B."/>
            <person name="Roh S.W."/>
        </authorList>
    </citation>
    <scope>NUCLEOTIDE SEQUENCE [LARGE SCALE GENOMIC DNA]</scope>
    <source>
        <strain evidence="1 2">CBA3637</strain>
    </source>
</reference>
<organism evidence="1 2">
    <name type="scientific">Aminipila terrae</name>
    <dbReference type="NCBI Taxonomy" id="2697030"/>
    <lineage>
        <taxon>Bacteria</taxon>
        <taxon>Bacillati</taxon>
        <taxon>Bacillota</taxon>
        <taxon>Clostridia</taxon>
        <taxon>Peptostreptococcales</taxon>
        <taxon>Anaerovoracaceae</taxon>
        <taxon>Aminipila</taxon>
    </lineage>
</organism>
<evidence type="ECO:0000313" key="1">
    <source>
        <dbReference type="EMBL" id="QHI72933.1"/>
    </source>
</evidence>
<gene>
    <name evidence="1" type="ORF">Ami3637_11440</name>
</gene>
<dbReference type="EMBL" id="CP047591">
    <property type="protein sequence ID" value="QHI72933.1"/>
    <property type="molecule type" value="Genomic_DNA"/>
</dbReference>
<dbReference type="RefSeq" id="WP_162362700.1">
    <property type="nucleotide sequence ID" value="NZ_CP047591.1"/>
</dbReference>
<proteinExistence type="predicted"/>
<sequence length="515" mass="58522">MNISKIDSKYAQWLNSVPTAKNNAKEYAETLNHRNAVSVETEKDNASQDVNLILYSGEVTKSNMKNYSGTPITECEIVPSSERDYTFEDALNYQYNKQFTIKLDDIINGNVQNIKLREPNSPVPKEFIDSLKQSDSAKVYDSAKSQFYIMGLNEDTSGLEHSIDYLASGYVVSKKHLEDTYSGSERENLLSKLESDFDSAVKIIAENTAKEVGGFFGQNEVRGETQKIQDSVIKAYQDLVNKYSEYISKEKDYAKLDGTDNQWLKNDDSYMACQLRKVAKADKISETAGEGKEYYSLEELQKTKDMVSEIKSYSSNGKREISCYQSEEEIGLKMAELDLKGEVFNKYSDVSDSLKKAVSQSIQNFISTLPDRLNKQLAEERKKVAEPGRMADLDEKQIFSVYHKVMSIYQATKDMLTALKEGAAYGKNQHMNRTKDSQYSFLNRYGNNGSIFWNNFFKNTLKYREDAITPDLSNNGYIDKKSGIETLSENWNSFVSKYTDDKNIQLSTSGFLGYA</sequence>